<evidence type="ECO:0000313" key="3">
    <source>
        <dbReference type="EMBL" id="KKN92802.1"/>
    </source>
</evidence>
<dbReference type="SMART" id="SM00448">
    <property type="entry name" value="REC"/>
    <property type="match status" value="1"/>
</dbReference>
<dbReference type="Pfam" id="PF00072">
    <property type="entry name" value="Response_reg"/>
    <property type="match status" value="1"/>
</dbReference>
<dbReference type="InterPro" id="IPR050595">
    <property type="entry name" value="Bact_response_regulator"/>
</dbReference>
<comment type="caution">
    <text evidence="3">The sequence shown here is derived from an EMBL/GenBank/DDBJ whole genome shotgun (WGS) entry which is preliminary data.</text>
</comment>
<evidence type="ECO:0000259" key="2">
    <source>
        <dbReference type="PROSITE" id="PS50110"/>
    </source>
</evidence>
<gene>
    <name evidence="3" type="ORF">LCGC14_0205450</name>
</gene>
<name>A0A0F9UZ75_9ZZZZ</name>
<feature type="domain" description="Response regulatory" evidence="2">
    <location>
        <begin position="70"/>
        <end position="187"/>
    </location>
</feature>
<dbReference type="SUPFAM" id="SSF52172">
    <property type="entry name" value="CheY-like"/>
    <property type="match status" value="1"/>
</dbReference>
<dbReference type="PANTHER" id="PTHR44591:SF3">
    <property type="entry name" value="RESPONSE REGULATORY DOMAIN-CONTAINING PROTEIN"/>
    <property type="match status" value="1"/>
</dbReference>
<dbReference type="AlphaFoldDB" id="A0A0F9UZ75"/>
<dbReference type="PANTHER" id="PTHR44591">
    <property type="entry name" value="STRESS RESPONSE REGULATOR PROTEIN 1"/>
    <property type="match status" value="1"/>
</dbReference>
<proteinExistence type="predicted"/>
<accession>A0A0F9UZ75</accession>
<keyword evidence="1" id="KW-0597">Phosphoprotein</keyword>
<dbReference type="Pfam" id="PF12728">
    <property type="entry name" value="HTH_17"/>
    <property type="match status" value="1"/>
</dbReference>
<evidence type="ECO:0000256" key="1">
    <source>
        <dbReference type="ARBA" id="ARBA00022553"/>
    </source>
</evidence>
<dbReference type="InterPro" id="IPR041657">
    <property type="entry name" value="HTH_17"/>
</dbReference>
<dbReference type="PROSITE" id="PS50110">
    <property type="entry name" value="RESPONSE_REGULATORY"/>
    <property type="match status" value="1"/>
</dbReference>
<protein>
    <recommendedName>
        <fullName evidence="2">Response regulatory domain-containing protein</fullName>
    </recommendedName>
</protein>
<dbReference type="EMBL" id="LAZR01000092">
    <property type="protein sequence ID" value="KKN92802.1"/>
    <property type="molecule type" value="Genomic_DNA"/>
</dbReference>
<dbReference type="InterPro" id="IPR011006">
    <property type="entry name" value="CheY-like_superfamily"/>
</dbReference>
<dbReference type="GO" id="GO:0000160">
    <property type="term" value="P:phosphorelay signal transduction system"/>
    <property type="evidence" value="ECO:0007669"/>
    <property type="project" value="InterPro"/>
</dbReference>
<reference evidence="3" key="1">
    <citation type="journal article" date="2015" name="Nature">
        <title>Complex archaea that bridge the gap between prokaryotes and eukaryotes.</title>
        <authorList>
            <person name="Spang A."/>
            <person name="Saw J.H."/>
            <person name="Jorgensen S.L."/>
            <person name="Zaremba-Niedzwiedzka K."/>
            <person name="Martijn J."/>
            <person name="Lind A.E."/>
            <person name="van Eijk R."/>
            <person name="Schleper C."/>
            <person name="Guy L."/>
            <person name="Ettema T.J."/>
        </authorList>
    </citation>
    <scope>NUCLEOTIDE SEQUENCE</scope>
</reference>
<dbReference type="Gene3D" id="3.40.50.2300">
    <property type="match status" value="1"/>
</dbReference>
<dbReference type="InterPro" id="IPR001789">
    <property type="entry name" value="Sig_transdc_resp-reg_receiver"/>
</dbReference>
<organism evidence="3">
    <name type="scientific">marine sediment metagenome</name>
    <dbReference type="NCBI Taxonomy" id="412755"/>
    <lineage>
        <taxon>unclassified sequences</taxon>
        <taxon>metagenomes</taxon>
        <taxon>ecological metagenomes</taxon>
    </lineage>
</organism>
<sequence length="189" mass="21270">MRHKAVYTTGEAAQICNLSQQTIIRCFDSGQLEGFRVPGSKFRRIPRDSLITFMRANKIPLDQIEGDKIRVLVVDDDPEIIDLFVDVLDGDDRFEVVTATTGYDAGVLTQQFRPDILVLDYMLPDVNGNVVCTTIRRHAELSHIKILMISGVANASEVRRLTEAGADEFIRKPFNIEQVVDRIVALVRP</sequence>
<dbReference type="CDD" id="cd00156">
    <property type="entry name" value="REC"/>
    <property type="match status" value="1"/>
</dbReference>